<name>A0A382M3Q4_9ZZZZ</name>
<dbReference type="AlphaFoldDB" id="A0A382M3Q4"/>
<proteinExistence type="predicted"/>
<dbReference type="EMBL" id="UINC01090961">
    <property type="protein sequence ID" value="SVC43350.1"/>
    <property type="molecule type" value="Genomic_DNA"/>
</dbReference>
<protein>
    <submittedName>
        <fullName evidence="1">Uncharacterized protein</fullName>
    </submittedName>
</protein>
<accession>A0A382M3Q4</accession>
<sequence length="193" mass="21659">VFEEGRDWEDQGIDTSHDILNLDAKRAYTSVFLRSVREAIVKHDPKSVRYFLVKNAGTHRVYSGKGGFVGTSGRMTQGHTLSSRYFAITTRDPLERVNALIRGLHTDAESVPSRWHAAGAYEDDHHLMGRLERVIGEIHTIQGEYEGIGVKFNPRESTALTVARKGSERWGRLEELTKPLGITLRSTSVRTLG</sequence>
<evidence type="ECO:0000313" key="1">
    <source>
        <dbReference type="EMBL" id="SVC43350.1"/>
    </source>
</evidence>
<reference evidence="1" key="1">
    <citation type="submission" date="2018-05" db="EMBL/GenBank/DDBJ databases">
        <authorList>
            <person name="Lanie J.A."/>
            <person name="Ng W.-L."/>
            <person name="Kazmierczak K.M."/>
            <person name="Andrzejewski T.M."/>
            <person name="Davidsen T.M."/>
            <person name="Wayne K.J."/>
            <person name="Tettelin H."/>
            <person name="Glass J.I."/>
            <person name="Rusch D."/>
            <person name="Podicherti R."/>
            <person name="Tsui H.-C.T."/>
            <person name="Winkler M.E."/>
        </authorList>
    </citation>
    <scope>NUCLEOTIDE SEQUENCE</scope>
</reference>
<feature type="non-terminal residue" evidence="1">
    <location>
        <position position="1"/>
    </location>
</feature>
<gene>
    <name evidence="1" type="ORF">METZ01_LOCUS296204</name>
</gene>
<organism evidence="1">
    <name type="scientific">marine metagenome</name>
    <dbReference type="NCBI Taxonomy" id="408172"/>
    <lineage>
        <taxon>unclassified sequences</taxon>
        <taxon>metagenomes</taxon>
        <taxon>ecological metagenomes</taxon>
    </lineage>
</organism>
<feature type="non-terminal residue" evidence="1">
    <location>
        <position position="193"/>
    </location>
</feature>